<dbReference type="VEuPathDB" id="FungiDB:VP01_453g5"/>
<keyword evidence="1" id="KW-1133">Transmembrane helix</keyword>
<protein>
    <submittedName>
        <fullName evidence="2">Uncharacterized protein</fullName>
    </submittedName>
</protein>
<sequence length="462" mass="52916">MKIQESHSTHTCIPSIEKVCLPDEILKRFCKNVLNLLLKCTIVLPPQWGRDSNEQGYTFGRNVPLQSLDPWHPDKCGPQIFEIQYSVALSCLLSGFSCCTGMFKASFKLITYHDSVLPSPDPLETCLISYSDSLIHVIAPLLPIPICSLILIPNYLVNHMKVGDSKINIKYHQYLNLNPTSFSPTPQNLISLSLSTLSILTILLHFKTFLISLNLTSFPFRHLFYRLGIALHLILSCSLSILLISCGNHFLSYLSISFLIYCIFVSNSLPFIIQSILLKTSYLNNKRRRYDMTPSRPLLACYYCHCLHPRINPSSHRRLFWKMRIGVLGWYPMILEGLFQRLKKVEGYGRGDSDNWEINYGARMACLYINSVELMGNFNSFQVPFFGLPGFHHFWSKLNLLAHGYSCLGYLKICITYFWFQAKPFCHSDPNRGFLVFLGALLIVKQLCSSYLGLVLDHIWLL</sequence>
<feature type="transmembrane region" description="Helical" evidence="1">
    <location>
        <begin position="400"/>
        <end position="420"/>
    </location>
</feature>
<keyword evidence="3" id="KW-1185">Reference proteome</keyword>
<dbReference type="AlphaFoldDB" id="A0A0L6UNU2"/>
<feature type="transmembrane region" description="Helical" evidence="1">
    <location>
        <begin position="134"/>
        <end position="156"/>
    </location>
</feature>
<feature type="transmembrane region" description="Helical" evidence="1">
    <location>
        <begin position="189"/>
        <end position="211"/>
    </location>
</feature>
<dbReference type="EMBL" id="LAVV01009657">
    <property type="protein sequence ID" value="KNZ50213.1"/>
    <property type="molecule type" value="Genomic_DNA"/>
</dbReference>
<comment type="caution">
    <text evidence="2">The sequence shown here is derived from an EMBL/GenBank/DDBJ whole genome shotgun (WGS) entry which is preliminary data.</text>
</comment>
<feature type="transmembrane region" description="Helical" evidence="1">
    <location>
        <begin position="250"/>
        <end position="278"/>
    </location>
</feature>
<keyword evidence="1" id="KW-0472">Membrane</keyword>
<evidence type="ECO:0000313" key="3">
    <source>
        <dbReference type="Proteomes" id="UP000037035"/>
    </source>
</evidence>
<keyword evidence="1" id="KW-0812">Transmembrane</keyword>
<feature type="transmembrane region" description="Helical" evidence="1">
    <location>
        <begin position="432"/>
        <end position="456"/>
    </location>
</feature>
<reference evidence="2 3" key="1">
    <citation type="submission" date="2015-08" db="EMBL/GenBank/DDBJ databases">
        <title>Next Generation Sequencing and Analysis of the Genome of Puccinia sorghi L Schw, the Causal Agent of Maize Common Rust.</title>
        <authorList>
            <person name="Rochi L."/>
            <person name="Burguener G."/>
            <person name="Darino M."/>
            <person name="Turjanski A."/>
            <person name="Kreff E."/>
            <person name="Dieguez M.J."/>
            <person name="Sacco F."/>
        </authorList>
    </citation>
    <scope>NUCLEOTIDE SEQUENCE [LARGE SCALE GENOMIC DNA]</scope>
    <source>
        <strain evidence="2 3">RO10H11247</strain>
    </source>
</reference>
<proteinExistence type="predicted"/>
<name>A0A0L6UNU2_9BASI</name>
<evidence type="ECO:0000313" key="2">
    <source>
        <dbReference type="EMBL" id="KNZ50213.1"/>
    </source>
</evidence>
<feature type="transmembrane region" description="Helical" evidence="1">
    <location>
        <begin position="223"/>
        <end position="244"/>
    </location>
</feature>
<accession>A0A0L6UNU2</accession>
<organism evidence="2 3">
    <name type="scientific">Puccinia sorghi</name>
    <dbReference type="NCBI Taxonomy" id="27349"/>
    <lineage>
        <taxon>Eukaryota</taxon>
        <taxon>Fungi</taxon>
        <taxon>Dikarya</taxon>
        <taxon>Basidiomycota</taxon>
        <taxon>Pucciniomycotina</taxon>
        <taxon>Pucciniomycetes</taxon>
        <taxon>Pucciniales</taxon>
        <taxon>Pucciniaceae</taxon>
        <taxon>Puccinia</taxon>
    </lineage>
</organism>
<gene>
    <name evidence="2" type="ORF">VP01_453g5</name>
</gene>
<dbReference type="Proteomes" id="UP000037035">
    <property type="component" value="Unassembled WGS sequence"/>
</dbReference>
<evidence type="ECO:0000256" key="1">
    <source>
        <dbReference type="SAM" id="Phobius"/>
    </source>
</evidence>